<comment type="caution">
    <text evidence="1">The sequence shown here is derived from an EMBL/GenBank/DDBJ whole genome shotgun (WGS) entry which is preliminary data.</text>
</comment>
<proteinExistence type="predicted"/>
<sequence>MYTAPIIPSTLAAGSGGIAKRRPQAPVPTGLSTARLLVVHYGESQAVSDAPKTKPRETVKERKYPCTVCGKRFTRPSSLACHRRTHTGEKPHGCQFEGCDKHFSVQSNLRRHMRIHEKAHDSPAPRSKRTGKPATPASLASPMPSPTVEPASRADDCLQPMRTIPVTCDLTPMAATATTLSASPASACASTLTPSPAYSNSLWQAAIVANAGPMTAPIGSQHMFRAALDHRSPRYALQTDYTLSPPPTAINHNLTALQTDAKHFGFMPACYPMPMSAHLPPSSFPESHGLASAPTVPASPYFSINSTQQHMYSPAAGMPMSLLFAPCSPAAMNYSSAAMPPHMQDNQLTYF</sequence>
<protein>
    <submittedName>
        <fullName evidence="1">Uncharacterized protein</fullName>
    </submittedName>
</protein>
<dbReference type="Proteomes" id="UP001140096">
    <property type="component" value="Unassembled WGS sequence"/>
</dbReference>
<accession>A0ACC1LD05</accession>
<reference evidence="1" key="1">
    <citation type="submission" date="2022-07" db="EMBL/GenBank/DDBJ databases">
        <title>Phylogenomic reconstructions and comparative analyses of Kickxellomycotina fungi.</title>
        <authorList>
            <person name="Reynolds N.K."/>
            <person name="Stajich J.E."/>
            <person name="Barry K."/>
            <person name="Grigoriev I.V."/>
            <person name="Crous P."/>
            <person name="Smith M.E."/>
        </authorList>
    </citation>
    <scope>NUCLEOTIDE SEQUENCE</scope>
    <source>
        <strain evidence="1">CBS 102833</strain>
    </source>
</reference>
<keyword evidence="2" id="KW-1185">Reference proteome</keyword>
<dbReference type="EMBL" id="JANBUP010001468">
    <property type="protein sequence ID" value="KAJ2805524.1"/>
    <property type="molecule type" value="Genomic_DNA"/>
</dbReference>
<evidence type="ECO:0000313" key="2">
    <source>
        <dbReference type="Proteomes" id="UP001140096"/>
    </source>
</evidence>
<evidence type="ECO:0000313" key="1">
    <source>
        <dbReference type="EMBL" id="KAJ2805524.1"/>
    </source>
</evidence>
<organism evidence="1 2">
    <name type="scientific">Coemansia furcata</name>
    <dbReference type="NCBI Taxonomy" id="417177"/>
    <lineage>
        <taxon>Eukaryota</taxon>
        <taxon>Fungi</taxon>
        <taxon>Fungi incertae sedis</taxon>
        <taxon>Zoopagomycota</taxon>
        <taxon>Kickxellomycotina</taxon>
        <taxon>Kickxellomycetes</taxon>
        <taxon>Kickxellales</taxon>
        <taxon>Kickxellaceae</taxon>
        <taxon>Coemansia</taxon>
    </lineage>
</organism>
<gene>
    <name evidence="1" type="ORF">H4S07_003998</name>
</gene>
<name>A0ACC1LD05_9FUNG</name>